<feature type="signal peptide" evidence="2">
    <location>
        <begin position="1"/>
        <end position="22"/>
    </location>
</feature>
<dbReference type="RefSeq" id="WP_095506070.1">
    <property type="nucleotide sequence ID" value="NZ_BSNC01000001.1"/>
</dbReference>
<reference evidence="3" key="2">
    <citation type="submission" date="2023-01" db="EMBL/GenBank/DDBJ databases">
        <title>Draft genome sequence of Paraferrimonas sedimenticola strain NBRC 101628.</title>
        <authorList>
            <person name="Sun Q."/>
            <person name="Mori K."/>
        </authorList>
    </citation>
    <scope>NUCLEOTIDE SEQUENCE</scope>
    <source>
        <strain evidence="3">NBRC 101628</strain>
    </source>
</reference>
<organism evidence="3 4">
    <name type="scientific">Paraferrimonas sedimenticola</name>
    <dbReference type="NCBI Taxonomy" id="375674"/>
    <lineage>
        <taxon>Bacteria</taxon>
        <taxon>Pseudomonadati</taxon>
        <taxon>Pseudomonadota</taxon>
        <taxon>Gammaproteobacteria</taxon>
        <taxon>Alteromonadales</taxon>
        <taxon>Ferrimonadaceae</taxon>
        <taxon>Paraferrimonas</taxon>
    </lineage>
</organism>
<dbReference type="PROSITE" id="PS51257">
    <property type="entry name" value="PROKAR_LIPOPROTEIN"/>
    <property type="match status" value="1"/>
</dbReference>
<feature type="coiled-coil region" evidence="1">
    <location>
        <begin position="91"/>
        <end position="122"/>
    </location>
</feature>
<evidence type="ECO:0000256" key="2">
    <source>
        <dbReference type="SAM" id="SignalP"/>
    </source>
</evidence>
<sequence>MYSKIRLILPAALTLLLTACFESDDSKAQKLLVSAITAHQQATNHESTSELRLKSYQQTFDKLRELRETYPNATPTYELLTDQVSLNGVKLSELKIEHNNYLSQLRKEREEQIRQQQEAEKRKRFYSNPALAYFKVKTKPFYDSREMDDEAKINLVGKLFFLIKELLGSHDTLTFRPIFQLIEPIIQSIEDRRKKESLATKFELYYAIFIDDEHATKTLEKYSDPSALDEAHRDELALLSIAFHHRNQSDKVRSVLNKMRINAKENRWWNGGLVFAYMHIDPEAAVQLAIESARAALESFNFRGQSEFSPYDTFSPFIGWERRPKYRELYKILIVGINKAFTENYHKTSPYSPNMDRGKKELYLRLQQIDRRDLAERWAPSTPYCADDEIISALNCANQIAVFDIRTTTRKREFRKHLELAKENQHFKNEQDETRILLGLVEAGRVKEAKNFLFFSSEQAIYSHLVWLETYKADWRKAKQYLAMAEPGTASRNLWDTTRLLYGGDIAETDTEEYMEYLYGLFLKFEST</sequence>
<dbReference type="Proteomes" id="UP001161422">
    <property type="component" value="Unassembled WGS sequence"/>
</dbReference>
<comment type="caution">
    <text evidence="3">The sequence shown here is derived from an EMBL/GenBank/DDBJ whole genome shotgun (WGS) entry which is preliminary data.</text>
</comment>
<protein>
    <recommendedName>
        <fullName evidence="5">Lipoprotein</fullName>
    </recommendedName>
</protein>
<dbReference type="AlphaFoldDB" id="A0AA37RT90"/>
<name>A0AA37RT90_9GAMM</name>
<keyword evidence="1" id="KW-0175">Coiled coil</keyword>
<feature type="chain" id="PRO_5041233783" description="Lipoprotein" evidence="2">
    <location>
        <begin position="23"/>
        <end position="528"/>
    </location>
</feature>
<evidence type="ECO:0000313" key="4">
    <source>
        <dbReference type="Proteomes" id="UP001161422"/>
    </source>
</evidence>
<keyword evidence="4" id="KW-1185">Reference proteome</keyword>
<evidence type="ECO:0000256" key="1">
    <source>
        <dbReference type="SAM" id="Coils"/>
    </source>
</evidence>
<keyword evidence="2" id="KW-0732">Signal</keyword>
<evidence type="ECO:0008006" key="5">
    <source>
        <dbReference type="Google" id="ProtNLM"/>
    </source>
</evidence>
<accession>A0AA37RT90</accession>
<evidence type="ECO:0000313" key="3">
    <source>
        <dbReference type="EMBL" id="GLP94697.1"/>
    </source>
</evidence>
<dbReference type="EMBL" id="BSNC01000001">
    <property type="protein sequence ID" value="GLP94697.1"/>
    <property type="molecule type" value="Genomic_DNA"/>
</dbReference>
<gene>
    <name evidence="3" type="ORF">GCM10007895_00030</name>
</gene>
<reference evidence="3" key="1">
    <citation type="journal article" date="2014" name="Int. J. Syst. Evol. Microbiol.">
        <title>Complete genome sequence of Corynebacterium casei LMG S-19264T (=DSM 44701T), isolated from a smear-ripened cheese.</title>
        <authorList>
            <consortium name="US DOE Joint Genome Institute (JGI-PGF)"/>
            <person name="Walter F."/>
            <person name="Albersmeier A."/>
            <person name="Kalinowski J."/>
            <person name="Ruckert C."/>
        </authorList>
    </citation>
    <scope>NUCLEOTIDE SEQUENCE</scope>
    <source>
        <strain evidence="3">NBRC 101628</strain>
    </source>
</reference>
<proteinExistence type="predicted"/>